<feature type="coiled-coil region" evidence="7">
    <location>
        <begin position="320"/>
        <end position="389"/>
    </location>
</feature>
<evidence type="ECO:0000259" key="9">
    <source>
        <dbReference type="Pfam" id="PF13870"/>
    </source>
</evidence>
<evidence type="ECO:0000256" key="4">
    <source>
        <dbReference type="ARBA" id="ARBA00023273"/>
    </source>
</evidence>
<accession>A0A6P9AFT0</accession>
<evidence type="ECO:0000313" key="10">
    <source>
        <dbReference type="Proteomes" id="UP000515158"/>
    </source>
</evidence>
<dbReference type="GO" id="GO:0005930">
    <property type="term" value="C:axoneme"/>
    <property type="evidence" value="ECO:0007669"/>
    <property type="project" value="TreeGrafter"/>
</dbReference>
<dbReference type="KEGG" id="tpal:117654553"/>
<comment type="subcellular location">
    <subcellularLocation>
        <location evidence="1">Cell projection</location>
        <location evidence="1">Cilium</location>
    </subcellularLocation>
</comment>
<evidence type="ECO:0000256" key="8">
    <source>
        <dbReference type="SAM" id="MobiDB-lite"/>
    </source>
</evidence>
<keyword evidence="2" id="KW-0970">Cilium biogenesis/degradation</keyword>
<evidence type="ECO:0000256" key="3">
    <source>
        <dbReference type="ARBA" id="ARBA00023054"/>
    </source>
</evidence>
<dbReference type="GO" id="GO:0060271">
    <property type="term" value="P:cilium assembly"/>
    <property type="evidence" value="ECO:0007669"/>
    <property type="project" value="TreeGrafter"/>
</dbReference>
<feature type="compositionally biased region" description="Polar residues" evidence="8">
    <location>
        <begin position="137"/>
        <end position="146"/>
    </location>
</feature>
<feature type="compositionally biased region" description="Basic and acidic residues" evidence="8">
    <location>
        <begin position="485"/>
        <end position="500"/>
    </location>
</feature>
<dbReference type="GeneID" id="117654553"/>
<evidence type="ECO:0000256" key="5">
    <source>
        <dbReference type="ARBA" id="ARBA00044506"/>
    </source>
</evidence>
<feature type="region of interest" description="Disordered" evidence="8">
    <location>
        <begin position="102"/>
        <end position="179"/>
    </location>
</feature>
<protein>
    <recommendedName>
        <fullName evidence="6">Cilia- and flagella-associated protein 263</fullName>
    </recommendedName>
</protein>
<feature type="compositionally biased region" description="Low complexity" evidence="8">
    <location>
        <begin position="459"/>
        <end position="482"/>
    </location>
</feature>
<dbReference type="Proteomes" id="UP000515158">
    <property type="component" value="Unplaced"/>
</dbReference>
<comment type="similarity">
    <text evidence="5">Belongs to the CFAP263 family.</text>
</comment>
<evidence type="ECO:0000256" key="1">
    <source>
        <dbReference type="ARBA" id="ARBA00004138"/>
    </source>
</evidence>
<feature type="region of interest" description="Disordered" evidence="8">
    <location>
        <begin position="1"/>
        <end position="34"/>
    </location>
</feature>
<dbReference type="GO" id="GO:0036064">
    <property type="term" value="C:ciliary basal body"/>
    <property type="evidence" value="ECO:0007669"/>
    <property type="project" value="TreeGrafter"/>
</dbReference>
<dbReference type="InParanoid" id="A0A6P9AFT0"/>
<dbReference type="InterPro" id="IPR051885">
    <property type="entry name" value="CC_CF"/>
</dbReference>
<proteinExistence type="inferred from homology"/>
<keyword evidence="3 7" id="KW-0175">Coiled coil</keyword>
<evidence type="ECO:0000256" key="7">
    <source>
        <dbReference type="SAM" id="Coils"/>
    </source>
</evidence>
<feature type="compositionally biased region" description="Low complexity" evidence="8">
    <location>
        <begin position="109"/>
        <end position="136"/>
    </location>
</feature>
<dbReference type="OrthoDB" id="10259713at2759"/>
<dbReference type="InterPro" id="IPR025254">
    <property type="entry name" value="CCDC113/CCDC96_CC"/>
</dbReference>
<sequence>MTSRRSASARTLDGRTGSSSDRTPSTLSGEQSFSKTVSSADAFADIVPEALSFDELDNVLALLQKANLLMQLENEVFHDKLSRESPELLAGMSAILEEEAAAAGKRVSGSEPAASEDAAPASQGSQPPKSTSTTSPVNTMSGATTLSRSERSRSQTRSRMAASAASAASATSESASGAATCAAGSLDKVPRMSFSQRIDMTEEAAFLEEKRTRQLRQHGEATVAHLRAQMEEAAAQLAETRAASVGLDAVAAAGAGGDFGLGRATAEKFHRYMTDLMKLADATVDRLRLKTASLRAHHKRVRADIAVKRELGDALRPVDFDKINIEIEEYQRKIDNKNRHLIDLKNISGSATSRLLASKKRLSDLTKHLNGIQRDCASKRNQIATLERDEHKVLEDVSKADAALNNIRMRMERHTVPDVLAYVRLKQDLDVLRRAVAVWWRRCGVQQHTARDLRKAMQATASAAASARTRPGPPHGLHGQQGAEAEARADELTETSSERDAMRNDFSLPWDLMI</sequence>
<feature type="compositionally biased region" description="Low complexity" evidence="8">
    <location>
        <begin position="155"/>
        <end position="179"/>
    </location>
</feature>
<evidence type="ECO:0000256" key="2">
    <source>
        <dbReference type="ARBA" id="ARBA00022794"/>
    </source>
</evidence>
<keyword evidence="4" id="KW-0966">Cell projection</keyword>
<evidence type="ECO:0000313" key="11">
    <source>
        <dbReference type="RefSeq" id="XP_034257158.1"/>
    </source>
</evidence>
<feature type="region of interest" description="Disordered" evidence="8">
    <location>
        <begin position="459"/>
        <end position="500"/>
    </location>
</feature>
<organism evidence="11">
    <name type="scientific">Thrips palmi</name>
    <name type="common">Melon thrips</name>
    <dbReference type="NCBI Taxonomy" id="161013"/>
    <lineage>
        <taxon>Eukaryota</taxon>
        <taxon>Metazoa</taxon>
        <taxon>Ecdysozoa</taxon>
        <taxon>Arthropoda</taxon>
        <taxon>Hexapoda</taxon>
        <taxon>Insecta</taxon>
        <taxon>Pterygota</taxon>
        <taxon>Neoptera</taxon>
        <taxon>Paraneoptera</taxon>
        <taxon>Thysanoptera</taxon>
        <taxon>Terebrantia</taxon>
        <taxon>Thripoidea</taxon>
        <taxon>Thripidae</taxon>
        <taxon>Thrips</taxon>
    </lineage>
</organism>
<name>A0A6P9AFT0_THRPL</name>
<dbReference type="AlphaFoldDB" id="A0A6P9AFT0"/>
<feature type="compositionally biased region" description="Polar residues" evidence="8">
    <location>
        <begin position="16"/>
        <end position="34"/>
    </location>
</feature>
<dbReference type="Pfam" id="PF13870">
    <property type="entry name" value="CCDC113_CCDC96_CC"/>
    <property type="match status" value="1"/>
</dbReference>
<gene>
    <name evidence="11" type="primary">LOC117654553</name>
</gene>
<evidence type="ECO:0000256" key="6">
    <source>
        <dbReference type="ARBA" id="ARBA00044798"/>
    </source>
</evidence>
<reference evidence="11" key="1">
    <citation type="submission" date="2025-08" db="UniProtKB">
        <authorList>
            <consortium name="RefSeq"/>
        </authorList>
    </citation>
    <scope>IDENTIFICATION</scope>
    <source>
        <tissue evidence="11">Total insect</tissue>
    </source>
</reference>
<feature type="domain" description="CCDC113/CCDC96 coiled-coil" evidence="9">
    <location>
        <begin position="278"/>
        <end position="443"/>
    </location>
</feature>
<dbReference type="RefSeq" id="XP_034257158.1">
    <property type="nucleotide sequence ID" value="XM_034401267.1"/>
</dbReference>
<dbReference type="PANTHER" id="PTHR15654">
    <property type="entry name" value="COILED-COIL DOMAIN-CONTAINING PROTEIN 113-RELATED"/>
    <property type="match status" value="1"/>
</dbReference>
<keyword evidence="10" id="KW-1185">Reference proteome</keyword>
<dbReference type="PANTHER" id="PTHR15654:SF2">
    <property type="entry name" value="COILED-COIL DOMAIN-CONTAINING PROTEIN 113"/>
    <property type="match status" value="1"/>
</dbReference>